<proteinExistence type="predicted"/>
<evidence type="ECO:0000313" key="2">
    <source>
        <dbReference type="EMBL" id="PIA18602.1"/>
    </source>
</evidence>
<gene>
    <name evidence="2" type="ORF">COEREDRAFT_6311</name>
</gene>
<keyword evidence="3" id="KW-1185">Reference proteome</keyword>
<name>A0A2G5BHZ6_COERN</name>
<accession>A0A2G5BHZ6</accession>
<dbReference type="OrthoDB" id="5551438at2759"/>
<evidence type="ECO:0000256" key="1">
    <source>
        <dbReference type="SAM" id="SignalP"/>
    </source>
</evidence>
<protein>
    <submittedName>
        <fullName evidence="2">Uncharacterized protein</fullName>
    </submittedName>
</protein>
<feature type="chain" id="PRO_5013639958" evidence="1">
    <location>
        <begin position="18"/>
        <end position="114"/>
    </location>
</feature>
<evidence type="ECO:0000313" key="3">
    <source>
        <dbReference type="Proteomes" id="UP000242474"/>
    </source>
</evidence>
<dbReference type="AlphaFoldDB" id="A0A2G5BHZ6"/>
<reference evidence="2 3" key="1">
    <citation type="journal article" date="2015" name="Genome Biol. Evol.">
        <title>Phylogenomic analyses indicate that early fungi evolved digesting cell walls of algal ancestors of land plants.</title>
        <authorList>
            <person name="Chang Y."/>
            <person name="Wang S."/>
            <person name="Sekimoto S."/>
            <person name="Aerts A.L."/>
            <person name="Choi C."/>
            <person name="Clum A."/>
            <person name="LaButti K.M."/>
            <person name="Lindquist E.A."/>
            <person name="Yee Ngan C."/>
            <person name="Ohm R.A."/>
            <person name="Salamov A.A."/>
            <person name="Grigoriev I.V."/>
            <person name="Spatafora J.W."/>
            <person name="Berbee M.L."/>
        </authorList>
    </citation>
    <scope>NUCLEOTIDE SEQUENCE [LARGE SCALE GENOMIC DNA]</scope>
    <source>
        <strain evidence="2 3">NRRL 1564</strain>
    </source>
</reference>
<keyword evidence="1" id="KW-0732">Signal</keyword>
<dbReference type="EMBL" id="KZ303489">
    <property type="protein sequence ID" value="PIA18602.1"/>
    <property type="molecule type" value="Genomic_DNA"/>
</dbReference>
<organism evidence="2 3">
    <name type="scientific">Coemansia reversa (strain ATCC 12441 / NRRL 1564)</name>
    <dbReference type="NCBI Taxonomy" id="763665"/>
    <lineage>
        <taxon>Eukaryota</taxon>
        <taxon>Fungi</taxon>
        <taxon>Fungi incertae sedis</taxon>
        <taxon>Zoopagomycota</taxon>
        <taxon>Kickxellomycotina</taxon>
        <taxon>Kickxellomycetes</taxon>
        <taxon>Kickxellales</taxon>
        <taxon>Kickxellaceae</taxon>
        <taxon>Coemansia</taxon>
    </lineage>
</organism>
<dbReference type="Proteomes" id="UP000242474">
    <property type="component" value="Unassembled WGS sequence"/>
</dbReference>
<sequence length="114" mass="12303">MQFKTLALAVAIGQASATLDFITNSQLSERLFGMTTEQVKSIDRAIHDASVPVVQVASQVVRNMRPTIEGLVSTSHKAADETFKAVHEALTPDTRAKIRTGIMNAVKTTMDTCA</sequence>
<feature type="signal peptide" evidence="1">
    <location>
        <begin position="1"/>
        <end position="17"/>
    </location>
</feature>